<sequence>MFTNVCIPRKAELFRSRVGTEREESGRERGRQRGARGQGAASSELRQKTKIRTENSIWSTTSESARGMSPFRFGTVAEHASARRGKFPFRFGKSSEHPPELHGNVPFQVPCTMSEYASDRRGMSAFRFGTASGQAPSGAECPFQVWEG</sequence>
<reference evidence="2" key="1">
    <citation type="submission" date="2024-02" db="EMBL/GenBank/DDBJ databases">
        <authorList>
            <consortium name="ELIXIR-Norway"/>
            <consortium name="Elixir Norway"/>
        </authorList>
    </citation>
    <scope>NUCLEOTIDE SEQUENCE</scope>
</reference>
<name>A0ABP0VY16_9BRYO</name>
<accession>A0ABP0VY16</accession>
<dbReference type="EMBL" id="OZ020106">
    <property type="protein sequence ID" value="CAK9257955.1"/>
    <property type="molecule type" value="Genomic_DNA"/>
</dbReference>
<evidence type="ECO:0000313" key="3">
    <source>
        <dbReference type="Proteomes" id="UP001497444"/>
    </source>
</evidence>
<keyword evidence="3" id="KW-1185">Reference proteome</keyword>
<evidence type="ECO:0000313" key="2">
    <source>
        <dbReference type="EMBL" id="CAK9257955.1"/>
    </source>
</evidence>
<proteinExistence type="predicted"/>
<organism evidence="2 3">
    <name type="scientific">Sphagnum jensenii</name>
    <dbReference type="NCBI Taxonomy" id="128206"/>
    <lineage>
        <taxon>Eukaryota</taxon>
        <taxon>Viridiplantae</taxon>
        <taxon>Streptophyta</taxon>
        <taxon>Embryophyta</taxon>
        <taxon>Bryophyta</taxon>
        <taxon>Sphagnophytina</taxon>
        <taxon>Sphagnopsida</taxon>
        <taxon>Sphagnales</taxon>
        <taxon>Sphagnaceae</taxon>
        <taxon>Sphagnum</taxon>
    </lineage>
</organism>
<dbReference type="Proteomes" id="UP001497444">
    <property type="component" value="Chromosome 11"/>
</dbReference>
<feature type="region of interest" description="Disordered" evidence="1">
    <location>
        <begin position="16"/>
        <end position="63"/>
    </location>
</feature>
<feature type="compositionally biased region" description="Polar residues" evidence="1">
    <location>
        <begin position="54"/>
        <end position="63"/>
    </location>
</feature>
<feature type="compositionally biased region" description="Basic and acidic residues" evidence="1">
    <location>
        <begin position="16"/>
        <end position="31"/>
    </location>
</feature>
<protein>
    <submittedName>
        <fullName evidence="2">Uncharacterized protein</fullName>
    </submittedName>
</protein>
<evidence type="ECO:0000256" key="1">
    <source>
        <dbReference type="SAM" id="MobiDB-lite"/>
    </source>
</evidence>
<gene>
    <name evidence="2" type="ORF">CSSPJE1EN1_LOCUS3433</name>
</gene>
<feature type="region of interest" description="Disordered" evidence="1">
    <location>
        <begin position="88"/>
        <end position="107"/>
    </location>
</feature>